<dbReference type="RefSeq" id="WP_207616623.1">
    <property type="nucleotide sequence ID" value="NZ_JAFNLL010000029.1"/>
</dbReference>
<keyword evidence="2" id="KW-0285">Flavoprotein</keyword>
<evidence type="ECO:0000256" key="3">
    <source>
        <dbReference type="ARBA" id="ARBA00022827"/>
    </source>
</evidence>
<evidence type="ECO:0000256" key="1">
    <source>
        <dbReference type="ARBA" id="ARBA00007532"/>
    </source>
</evidence>
<dbReference type="Gene3D" id="3.50.50.60">
    <property type="entry name" value="FAD/NAD(P)-binding domain"/>
    <property type="match status" value="2"/>
</dbReference>
<dbReference type="PIRSF" id="PIRSF000350">
    <property type="entry name" value="Mercury_reductase_MerA"/>
    <property type="match status" value="1"/>
</dbReference>
<dbReference type="PANTHER" id="PTHR43014">
    <property type="entry name" value="MERCURIC REDUCTASE"/>
    <property type="match status" value="1"/>
</dbReference>
<feature type="binding site" evidence="4">
    <location>
        <position position="323"/>
    </location>
    <ligand>
        <name>FAD</name>
        <dbReference type="ChEBI" id="CHEBI:57692"/>
    </ligand>
</feature>
<evidence type="ECO:0000259" key="7">
    <source>
        <dbReference type="Pfam" id="PF07992"/>
    </source>
</evidence>
<dbReference type="InterPro" id="IPR016156">
    <property type="entry name" value="FAD/NAD-linked_Rdtase_dimer_sf"/>
</dbReference>
<dbReference type="PRINTS" id="PR00411">
    <property type="entry name" value="PNDRDTASEI"/>
</dbReference>
<dbReference type="InterPro" id="IPR023753">
    <property type="entry name" value="FAD/NAD-binding_dom"/>
</dbReference>
<feature type="domain" description="Pyridine nucleotide-disulphide oxidoreductase dimerisation" evidence="6">
    <location>
        <begin position="372"/>
        <end position="477"/>
    </location>
</feature>
<evidence type="ECO:0000313" key="9">
    <source>
        <dbReference type="Proteomes" id="UP000664164"/>
    </source>
</evidence>
<dbReference type="Pfam" id="PF07992">
    <property type="entry name" value="Pyr_redox_2"/>
    <property type="match status" value="1"/>
</dbReference>
<dbReference type="PANTHER" id="PTHR43014:SF2">
    <property type="entry name" value="MERCURIC REDUCTASE"/>
    <property type="match status" value="1"/>
</dbReference>
<dbReference type="InterPro" id="IPR036188">
    <property type="entry name" value="FAD/NAD-bd_sf"/>
</dbReference>
<comment type="cofactor">
    <cofactor evidence="4">
        <name>FAD</name>
        <dbReference type="ChEBI" id="CHEBI:57692"/>
    </cofactor>
    <text evidence="4">Binds 1 FAD per subunit.</text>
</comment>
<dbReference type="Proteomes" id="UP000664164">
    <property type="component" value="Unassembled WGS sequence"/>
</dbReference>
<dbReference type="GO" id="GO:0050660">
    <property type="term" value="F:flavin adenine dinucleotide binding"/>
    <property type="evidence" value="ECO:0007669"/>
    <property type="project" value="TreeGrafter"/>
</dbReference>
<feature type="binding site" evidence="4">
    <location>
        <position position="118"/>
    </location>
    <ligand>
        <name>FAD</name>
        <dbReference type="ChEBI" id="CHEBI:57692"/>
    </ligand>
</feature>
<dbReference type="GO" id="GO:0003955">
    <property type="term" value="F:NAD(P)H dehydrogenase (quinone) activity"/>
    <property type="evidence" value="ECO:0007669"/>
    <property type="project" value="TreeGrafter"/>
</dbReference>
<evidence type="ECO:0000256" key="4">
    <source>
        <dbReference type="PIRSR" id="PIRSR000350-3"/>
    </source>
</evidence>
<dbReference type="PRINTS" id="PR00368">
    <property type="entry name" value="FADPNR"/>
</dbReference>
<feature type="binding site" evidence="4">
    <location>
        <begin position="185"/>
        <end position="192"/>
    </location>
    <ligand>
        <name>NAD(+)</name>
        <dbReference type="ChEBI" id="CHEBI:57540"/>
    </ligand>
</feature>
<keyword evidence="9" id="KW-1185">Reference proteome</keyword>
<comment type="similarity">
    <text evidence="1">Belongs to the class-I pyridine nucleotide-disulfide oxidoreductase family.</text>
</comment>
<evidence type="ECO:0000256" key="2">
    <source>
        <dbReference type="ARBA" id="ARBA00022630"/>
    </source>
</evidence>
<name>A0A939HGJ7_9MICC</name>
<feature type="domain" description="FAD/NAD(P)-binding" evidence="7">
    <location>
        <begin position="9"/>
        <end position="331"/>
    </location>
</feature>
<keyword evidence="4" id="KW-0520">NAD</keyword>
<accession>A0A939HGJ7</accession>
<feature type="binding site" evidence="4">
    <location>
        <position position="272"/>
    </location>
    <ligand>
        <name>NAD(+)</name>
        <dbReference type="ChEBI" id="CHEBI:57540"/>
    </ligand>
</feature>
<dbReference type="Pfam" id="PF02852">
    <property type="entry name" value="Pyr_redox_dim"/>
    <property type="match status" value="1"/>
</dbReference>
<feature type="binding site" evidence="4">
    <location>
        <position position="55"/>
    </location>
    <ligand>
        <name>FAD</name>
        <dbReference type="ChEBI" id="CHEBI:57692"/>
    </ligand>
</feature>
<keyword evidence="3 4" id="KW-0274">FAD</keyword>
<comment type="caution">
    <text evidence="8">The sequence shown here is derived from an EMBL/GenBank/DDBJ whole genome shotgun (WGS) entry which is preliminary data.</text>
</comment>
<dbReference type="SUPFAM" id="SSF55424">
    <property type="entry name" value="FAD/NAD-linked reductases, dimerisation (C-terminal) domain"/>
    <property type="match status" value="1"/>
</dbReference>
<dbReference type="EMBL" id="JAFNLL010000029">
    <property type="protein sequence ID" value="MBO1268834.1"/>
    <property type="molecule type" value="Genomic_DNA"/>
</dbReference>
<reference evidence="8" key="1">
    <citation type="submission" date="2021-03" db="EMBL/GenBank/DDBJ databases">
        <title>A new species, PO-11, isolated from a karst cave deposit.</title>
        <authorList>
            <person name="Zhaoxiaoyong W."/>
        </authorList>
    </citation>
    <scope>NUCLEOTIDE SEQUENCE</scope>
    <source>
        <strain evidence="8">PO-11</strain>
    </source>
</reference>
<dbReference type="InterPro" id="IPR001100">
    <property type="entry name" value="Pyr_nuc-diS_OxRdtase"/>
</dbReference>
<evidence type="ECO:0000256" key="5">
    <source>
        <dbReference type="PIRSR" id="PIRSR000350-4"/>
    </source>
</evidence>
<dbReference type="Gene3D" id="3.30.390.30">
    <property type="match status" value="1"/>
</dbReference>
<protein>
    <submittedName>
        <fullName evidence="8">NAD(P)/FAD-dependent oxidoreductase</fullName>
    </submittedName>
</protein>
<evidence type="ECO:0000259" key="6">
    <source>
        <dbReference type="Pfam" id="PF02852"/>
    </source>
</evidence>
<dbReference type="InterPro" id="IPR004099">
    <property type="entry name" value="Pyr_nucl-diS_OxRdtase_dimer"/>
</dbReference>
<feature type="binding site" evidence="4">
    <location>
        <begin position="148"/>
        <end position="150"/>
    </location>
    <ligand>
        <name>FAD</name>
        <dbReference type="ChEBI" id="CHEBI:57692"/>
    </ligand>
</feature>
<organism evidence="8 9">
    <name type="scientific">Arthrobacter cavernae</name>
    <dbReference type="NCBI Taxonomy" id="2817681"/>
    <lineage>
        <taxon>Bacteria</taxon>
        <taxon>Bacillati</taxon>
        <taxon>Actinomycetota</taxon>
        <taxon>Actinomycetes</taxon>
        <taxon>Micrococcales</taxon>
        <taxon>Micrococcaceae</taxon>
        <taxon>Arthrobacter</taxon>
    </lineage>
</organism>
<gene>
    <name evidence="8" type="ORF">J1902_12790</name>
</gene>
<dbReference type="SUPFAM" id="SSF51905">
    <property type="entry name" value="FAD/NAD(P)-binding domain"/>
    <property type="match status" value="1"/>
</dbReference>
<dbReference type="AlphaFoldDB" id="A0A939HGJ7"/>
<keyword evidence="4" id="KW-0547">Nucleotide-binding</keyword>
<feature type="disulfide bond" description="Redox-active" evidence="5">
    <location>
        <begin position="46"/>
        <end position="51"/>
    </location>
</feature>
<evidence type="ECO:0000313" key="8">
    <source>
        <dbReference type="EMBL" id="MBO1268834.1"/>
    </source>
</evidence>
<proteinExistence type="inferred from homology"/>
<sequence>MTAESSREFDVIVIGAGAVGENVADRVVRGGLTAVVIEAELVGGECSYWACIPSKALLRPGSALHAAQLVPGAAEAVTETLDASAALKHRDWFTARWQDHSQVKWLEDTGIELIRGRGRITGPREVQVDGLDGNSYALKATHAVVVATGSTPTIPDIDGLKDVPYWTTRGATSARTIPERFMVVGGGVAGVELAQAFARLGADVALVARGRLLSTFPPEAAKLVAAGLRADGVDLRLNADMHRVEKNDDGSLTVTLGDGKTLTADKLLVASGRHPALANLGLENVGVEAQNDKPLRLTTDSTGLVEGAASDGTSGLWLYAAGDAAGKALLTHQGKYEARATGDAIVARAAGKIHGAPQPWSPVVQTANEHAIPSVVFTDPEVASVGPTLEQALIRGINATSVELPINVSGSQLLSSGYKGWAQLVVDEDRKVILGATFAGPGVAELLHAATIAIVGEIPLERLWHAVPSFPTLSEVWLRLLEKYGL</sequence>